<keyword evidence="2" id="KW-1185">Reference proteome</keyword>
<proteinExistence type="predicted"/>
<accession>A0A8H7E529</accession>
<evidence type="ECO:0000313" key="2">
    <source>
        <dbReference type="Proteomes" id="UP000606974"/>
    </source>
</evidence>
<sequence>MSVHHMPVFNVNPSQLQGTIRNNVTKPLFALPSPGNATTAPAGADTEEVEHILPETPVFSSD</sequence>
<reference evidence="1" key="1">
    <citation type="submission" date="2020-02" db="EMBL/GenBank/DDBJ databases">
        <authorList>
            <person name="Palmer J.M."/>
        </authorList>
    </citation>
    <scope>NUCLEOTIDE SEQUENCE</scope>
    <source>
        <strain evidence="1">EPUS1.4</strain>
        <tissue evidence="1">Thallus</tissue>
    </source>
</reference>
<protein>
    <submittedName>
        <fullName evidence="1">Uncharacterized protein</fullName>
    </submittedName>
</protein>
<organism evidence="1 2">
    <name type="scientific">Endocarpon pusillum</name>
    <dbReference type="NCBI Taxonomy" id="364733"/>
    <lineage>
        <taxon>Eukaryota</taxon>
        <taxon>Fungi</taxon>
        <taxon>Dikarya</taxon>
        <taxon>Ascomycota</taxon>
        <taxon>Pezizomycotina</taxon>
        <taxon>Eurotiomycetes</taxon>
        <taxon>Chaetothyriomycetidae</taxon>
        <taxon>Verrucariales</taxon>
        <taxon>Verrucariaceae</taxon>
        <taxon>Endocarpon</taxon>
    </lineage>
</organism>
<dbReference type="Proteomes" id="UP000606974">
    <property type="component" value="Unassembled WGS sequence"/>
</dbReference>
<dbReference type="EMBL" id="JAACFV010000048">
    <property type="protein sequence ID" value="KAF7508855.1"/>
    <property type="molecule type" value="Genomic_DNA"/>
</dbReference>
<dbReference type="AlphaFoldDB" id="A0A8H7E529"/>
<comment type="caution">
    <text evidence="1">The sequence shown here is derived from an EMBL/GenBank/DDBJ whole genome shotgun (WGS) entry which is preliminary data.</text>
</comment>
<evidence type="ECO:0000313" key="1">
    <source>
        <dbReference type="EMBL" id="KAF7508855.1"/>
    </source>
</evidence>
<name>A0A8H7E529_9EURO</name>
<gene>
    <name evidence="1" type="ORF">GJ744_008564</name>
</gene>